<dbReference type="Proteomes" id="UP000215450">
    <property type="component" value="Unassembled WGS sequence"/>
</dbReference>
<reference evidence="2 3" key="2">
    <citation type="submission" date="2017-06" db="EMBL/GenBank/DDBJ databases">
        <authorList>
            <person name="Kim H.J."/>
            <person name="Triplett B.A."/>
        </authorList>
    </citation>
    <scope>NUCLEOTIDE SEQUENCE [LARGE SCALE GENOMIC DNA]</scope>
    <source>
        <strain evidence="2">Kingella_eburonensis</strain>
    </source>
</reference>
<organism evidence="1">
    <name type="scientific">Kingella negevensis</name>
    <dbReference type="NCBI Taxonomy" id="1522312"/>
    <lineage>
        <taxon>Bacteria</taxon>
        <taxon>Pseudomonadati</taxon>
        <taxon>Pseudomonadota</taxon>
        <taxon>Betaproteobacteria</taxon>
        <taxon>Neisseriales</taxon>
        <taxon>Neisseriaceae</taxon>
        <taxon>Kingella</taxon>
    </lineage>
</organism>
<dbReference type="STRING" id="1522312.GCA_900177895_00784"/>
<evidence type="ECO:0000313" key="3">
    <source>
        <dbReference type="Proteomes" id="UP000215450"/>
    </source>
</evidence>
<sequence length="222" mass="25173">MILAWIVAKCMAWLFHEPAPAPVKLPIAQAYATDFQAASEVSQPEKIVQKPPQKVLNNRVVLQAAQQSLAQLPEWQGKPLRVFQQVAFFDGERPRIELALQNPTQPESLIFYTYEQGKWTASQAEDVSHIKNLTPYLFDLNSVQFVQAADIGQTWQQKAQEVNAAEQTPYYVALVWLPKPKKLMWHTATLEATGAQYYLSCHLDGSVWEFKNLSTNSAVEEQ</sequence>
<dbReference type="OrthoDB" id="660752at2"/>
<evidence type="ECO:0000313" key="1">
    <source>
        <dbReference type="EMBL" id="SMQ13605.1"/>
    </source>
</evidence>
<protein>
    <submittedName>
        <fullName evidence="1">Uncharacterized protein</fullName>
    </submittedName>
</protein>
<dbReference type="RefSeq" id="WP_095063505.1">
    <property type="nucleotide sequence ID" value="NZ_FXUV02000034.1"/>
</dbReference>
<dbReference type="EMBL" id="FXUV02000034">
    <property type="protein sequence ID" value="SNB75040.1"/>
    <property type="molecule type" value="Genomic_DNA"/>
</dbReference>
<accession>A0A238HIP8</accession>
<dbReference type="EMBL" id="FXUV01000085">
    <property type="protein sequence ID" value="SMQ13605.1"/>
    <property type="molecule type" value="Genomic_DNA"/>
</dbReference>
<name>A0A238HIP8_9NEIS</name>
<keyword evidence="3" id="KW-1185">Reference proteome</keyword>
<proteinExistence type="predicted"/>
<gene>
    <name evidence="1" type="ORF">KEBURONENSIS_00672</name>
    <name evidence="2" type="ORF">KEBURONENSIS_01557</name>
</gene>
<dbReference type="AlphaFoldDB" id="A0A238HIP8"/>
<evidence type="ECO:0000313" key="2">
    <source>
        <dbReference type="EMBL" id="SNB75040.1"/>
    </source>
</evidence>
<reference evidence="1" key="1">
    <citation type="submission" date="2017-05" db="EMBL/GenBank/DDBJ databases">
        <authorList>
            <person name="Song R."/>
            <person name="Chenine A.L."/>
            <person name="Ruprecht R.M."/>
        </authorList>
    </citation>
    <scope>NUCLEOTIDE SEQUENCE</scope>
    <source>
        <strain evidence="1">Kingella_eburonensis</strain>
    </source>
</reference>